<evidence type="ECO:0000256" key="2">
    <source>
        <dbReference type="SAM" id="MobiDB-lite"/>
    </source>
</evidence>
<keyword evidence="1" id="KW-0175">Coiled coil</keyword>
<protein>
    <submittedName>
        <fullName evidence="3">Uncharacterized protein</fullName>
    </submittedName>
</protein>
<dbReference type="GeneID" id="81375983"/>
<evidence type="ECO:0000256" key="1">
    <source>
        <dbReference type="SAM" id="Coils"/>
    </source>
</evidence>
<reference evidence="3" key="2">
    <citation type="journal article" date="2023" name="IMA Fungus">
        <title>Comparative genomic study of the Penicillium genus elucidates a diverse pangenome and 15 lateral gene transfer events.</title>
        <authorList>
            <person name="Petersen C."/>
            <person name="Sorensen T."/>
            <person name="Nielsen M.R."/>
            <person name="Sondergaard T.E."/>
            <person name="Sorensen J.L."/>
            <person name="Fitzpatrick D.A."/>
            <person name="Frisvad J.C."/>
            <person name="Nielsen K.L."/>
        </authorList>
    </citation>
    <scope>NUCLEOTIDE SEQUENCE</scope>
    <source>
        <strain evidence="3">IBT 29677</strain>
    </source>
</reference>
<dbReference type="EMBL" id="JAPZBU010000011">
    <property type="protein sequence ID" value="KAJ5379247.1"/>
    <property type="molecule type" value="Genomic_DNA"/>
</dbReference>
<organism evidence="3 4">
    <name type="scientific">Penicillium cosmopolitanum</name>
    <dbReference type="NCBI Taxonomy" id="1131564"/>
    <lineage>
        <taxon>Eukaryota</taxon>
        <taxon>Fungi</taxon>
        <taxon>Dikarya</taxon>
        <taxon>Ascomycota</taxon>
        <taxon>Pezizomycotina</taxon>
        <taxon>Eurotiomycetes</taxon>
        <taxon>Eurotiomycetidae</taxon>
        <taxon>Eurotiales</taxon>
        <taxon>Aspergillaceae</taxon>
        <taxon>Penicillium</taxon>
    </lineage>
</organism>
<dbReference type="OrthoDB" id="5428321at2759"/>
<evidence type="ECO:0000313" key="3">
    <source>
        <dbReference type="EMBL" id="KAJ5379247.1"/>
    </source>
</evidence>
<keyword evidence="4" id="KW-1185">Reference proteome</keyword>
<dbReference type="Proteomes" id="UP001147747">
    <property type="component" value="Unassembled WGS sequence"/>
</dbReference>
<feature type="compositionally biased region" description="Polar residues" evidence="2">
    <location>
        <begin position="206"/>
        <end position="215"/>
    </location>
</feature>
<gene>
    <name evidence="3" type="ORF">N7509_012366</name>
</gene>
<name>A0A9W9SJB7_9EURO</name>
<feature type="coiled-coil region" evidence="1">
    <location>
        <begin position="118"/>
        <end position="187"/>
    </location>
</feature>
<evidence type="ECO:0000313" key="4">
    <source>
        <dbReference type="Proteomes" id="UP001147747"/>
    </source>
</evidence>
<feature type="region of interest" description="Disordered" evidence="2">
    <location>
        <begin position="196"/>
        <end position="215"/>
    </location>
</feature>
<dbReference type="RefSeq" id="XP_056483033.1">
    <property type="nucleotide sequence ID" value="XM_056637003.1"/>
</dbReference>
<proteinExistence type="predicted"/>
<accession>A0A9W9SJB7</accession>
<sequence length="215" mass="24624">MSNSNTKRAQRRQECREVLADHIYNQLGLTVPPNRIRLQPSVEDGYAWSVSEEKRHLLETTLGRGTVGLYQNIIDEIGKSIEAVDPRIFQKDSTNDGHDEKRQKTKLANSSGGFTEIIQRLELENKTLVEHVHNYSIEAEKFFIKEQELQTRLSSIQTEAEAYRQTIKKLEMELDDVTNNIVEAVKILKASRNDLQKENSTERFSDTTLTNGCTS</sequence>
<comment type="caution">
    <text evidence="3">The sequence shown here is derived from an EMBL/GenBank/DDBJ whole genome shotgun (WGS) entry which is preliminary data.</text>
</comment>
<dbReference type="AlphaFoldDB" id="A0A9W9SJB7"/>
<feature type="compositionally biased region" description="Basic and acidic residues" evidence="2">
    <location>
        <begin position="196"/>
        <end position="205"/>
    </location>
</feature>
<reference evidence="3" key="1">
    <citation type="submission" date="2022-12" db="EMBL/GenBank/DDBJ databases">
        <authorList>
            <person name="Petersen C."/>
        </authorList>
    </citation>
    <scope>NUCLEOTIDE SEQUENCE</scope>
    <source>
        <strain evidence="3">IBT 29677</strain>
    </source>
</reference>